<feature type="transmembrane region" description="Helical" evidence="2">
    <location>
        <begin position="95"/>
        <end position="113"/>
    </location>
</feature>
<feature type="region of interest" description="Disordered" evidence="1">
    <location>
        <begin position="136"/>
        <end position="177"/>
    </location>
</feature>
<dbReference type="EMBL" id="QJVJ01000001">
    <property type="protein sequence ID" value="PYI57429.1"/>
    <property type="molecule type" value="Genomic_DNA"/>
</dbReference>
<proteinExistence type="predicted"/>
<dbReference type="AlphaFoldDB" id="A0A2V5KCR7"/>
<sequence length="343" mass="39121">MRNDFWGKSIGGFVLIGIGIVFLLNQTDVIDVDLGYIVSHFWPVVLIAIGLQGLFAQRHHRHGGGFIWGLLMIGLGLAFLNNNFGWIPDFGIDDLFKFAIPVVLILFGFRMLFRPKPPQKPYTPKDWQPYSSGVDGTIGMGPDEGVNGKGPDAPFGGEPPLTPPPPPPPPERPHWNGHREQWHEAKQEWKRRKREWKHEFKHEWKQYKHGYSGHSSCDVDNRHNFIGDLRIGRDYWELRPLNVSHFIGDTEIDLTRANIPYGETTITVSAFIGDVKVYVPNDVQLDVSVQASAFLGDMSVFDRWEGGLFRNMRAESPQYHEAEKRIRIQVSMFIGDVRVKRVG</sequence>
<reference evidence="5 6" key="1">
    <citation type="submission" date="2018-05" db="EMBL/GenBank/DDBJ databases">
        <title>Paenibacillus flagellatus sp. nov., isolated from selenium mineral soil.</title>
        <authorList>
            <person name="Dai X."/>
        </authorList>
    </citation>
    <scope>NUCLEOTIDE SEQUENCE [LARGE SCALE GENOMIC DNA]</scope>
    <source>
        <strain evidence="5 6">DXL2</strain>
    </source>
</reference>
<gene>
    <name evidence="5" type="ORF">DLM86_03040</name>
</gene>
<keyword evidence="2" id="KW-0812">Transmembrane</keyword>
<organism evidence="5 6">
    <name type="scientific">Paenibacillus flagellatus</name>
    <dbReference type="NCBI Taxonomy" id="2211139"/>
    <lineage>
        <taxon>Bacteria</taxon>
        <taxon>Bacillati</taxon>
        <taxon>Bacillota</taxon>
        <taxon>Bacilli</taxon>
        <taxon>Bacillales</taxon>
        <taxon>Paenibacillaceae</taxon>
        <taxon>Paenibacillus</taxon>
    </lineage>
</organism>
<dbReference type="Proteomes" id="UP000247476">
    <property type="component" value="Unassembled WGS sequence"/>
</dbReference>
<evidence type="ECO:0000313" key="5">
    <source>
        <dbReference type="EMBL" id="PYI57429.1"/>
    </source>
</evidence>
<dbReference type="InterPro" id="IPR024425">
    <property type="entry name" value="LiaF-like_C"/>
</dbReference>
<feature type="domain" description="Cell wall-active antibiotics response LiaF-like C-terminal" evidence="3">
    <location>
        <begin position="225"/>
        <end position="339"/>
    </location>
</feature>
<dbReference type="OrthoDB" id="2351415at2"/>
<feature type="transmembrane region" description="Helical" evidence="2">
    <location>
        <begin position="5"/>
        <end position="24"/>
    </location>
</feature>
<evidence type="ECO:0000256" key="2">
    <source>
        <dbReference type="SAM" id="Phobius"/>
    </source>
</evidence>
<evidence type="ECO:0000259" key="4">
    <source>
        <dbReference type="Pfam" id="PF22570"/>
    </source>
</evidence>
<evidence type="ECO:0000313" key="6">
    <source>
        <dbReference type="Proteomes" id="UP000247476"/>
    </source>
</evidence>
<keyword evidence="2" id="KW-1133">Transmembrane helix</keyword>
<keyword evidence="2" id="KW-0472">Membrane</keyword>
<dbReference type="Pfam" id="PF22570">
    <property type="entry name" value="LiaF-TM"/>
    <property type="match status" value="1"/>
</dbReference>
<evidence type="ECO:0000259" key="3">
    <source>
        <dbReference type="Pfam" id="PF09922"/>
    </source>
</evidence>
<protein>
    <submittedName>
        <fullName evidence="5">Cell wall-active antibiotics response protein</fullName>
    </submittedName>
</protein>
<dbReference type="InterPro" id="IPR054331">
    <property type="entry name" value="LiaF_TM"/>
</dbReference>
<dbReference type="Pfam" id="PF09922">
    <property type="entry name" value="LiaF-like_C"/>
    <property type="match status" value="1"/>
</dbReference>
<dbReference type="NCBIfam" id="NF040535">
    <property type="entry name" value="LiaF_C_term"/>
    <property type="match status" value="1"/>
</dbReference>
<dbReference type="RefSeq" id="WP_110838469.1">
    <property type="nucleotide sequence ID" value="NZ_QJVJ01000001.1"/>
</dbReference>
<evidence type="ECO:0000256" key="1">
    <source>
        <dbReference type="SAM" id="MobiDB-lite"/>
    </source>
</evidence>
<feature type="transmembrane region" description="Helical" evidence="2">
    <location>
        <begin position="63"/>
        <end position="80"/>
    </location>
</feature>
<accession>A0A2V5KCR7</accession>
<keyword evidence="6" id="KW-1185">Reference proteome</keyword>
<comment type="caution">
    <text evidence="5">The sequence shown here is derived from an EMBL/GenBank/DDBJ whole genome shotgun (WGS) entry which is preliminary data.</text>
</comment>
<feature type="transmembrane region" description="Helical" evidence="2">
    <location>
        <begin position="36"/>
        <end position="56"/>
    </location>
</feature>
<name>A0A2V5KCR7_9BACL</name>
<feature type="domain" description="LiaF transmembrane" evidence="4">
    <location>
        <begin position="11"/>
        <end position="116"/>
    </location>
</feature>
<feature type="compositionally biased region" description="Pro residues" evidence="1">
    <location>
        <begin position="160"/>
        <end position="170"/>
    </location>
</feature>
<dbReference type="InterPro" id="IPR047793">
    <property type="entry name" value="LiaF_C"/>
</dbReference>